<dbReference type="Proteomes" id="UP000518892">
    <property type="component" value="Unassembled WGS sequence"/>
</dbReference>
<dbReference type="RefSeq" id="WP_183384177.1">
    <property type="nucleotide sequence ID" value="NZ_JACHXR010000007.1"/>
</dbReference>
<organism evidence="1 2">
    <name type="scientific">Halomonas stenophila</name>
    <dbReference type="NCBI Taxonomy" id="795312"/>
    <lineage>
        <taxon>Bacteria</taxon>
        <taxon>Pseudomonadati</taxon>
        <taxon>Pseudomonadota</taxon>
        <taxon>Gammaproteobacteria</taxon>
        <taxon>Oceanospirillales</taxon>
        <taxon>Halomonadaceae</taxon>
        <taxon>Halomonas</taxon>
    </lineage>
</organism>
<evidence type="ECO:0000313" key="1">
    <source>
        <dbReference type="EMBL" id="MBB3231700.1"/>
    </source>
</evidence>
<dbReference type="AlphaFoldDB" id="A0A7W5HKC0"/>
<sequence>MAFTSFVPATVGEVLSELVDFTSVQLGWTASYDSGNEIATIDPKASEATFVLGHADNDPHGSEISCQVTKGADTFTAHVDTISGLANVWLFGGNSPEPWCHMVINSLPGDYHHLHFGYLERYGDWTCGAVADGTLWTTSNSSFSSNHRRAWESSYNHMLFGGANRYDAGSIAERMGGVLLDGANAPLGVGRFAFSHADVNQNSIVDTDGIAALYGGCTDNDNRRLIHPGLPLHNAAAPMAPFLIRADFEIDDFWVPIGAVAGVRMIHIDDFNPEQVITFGANDWQLFPLGNKTRGTSYDADHPDGVIGGTEYMGIAVLRA</sequence>
<dbReference type="EMBL" id="JACHXR010000007">
    <property type="protein sequence ID" value="MBB3231700.1"/>
    <property type="molecule type" value="Genomic_DNA"/>
</dbReference>
<keyword evidence="2" id="KW-1185">Reference proteome</keyword>
<accession>A0A7W5HKC0</accession>
<proteinExistence type="predicted"/>
<comment type="caution">
    <text evidence="1">The sequence shown here is derived from an EMBL/GenBank/DDBJ whole genome shotgun (WGS) entry which is preliminary data.</text>
</comment>
<name>A0A7W5HKC0_9GAMM</name>
<protein>
    <submittedName>
        <fullName evidence="1">Uncharacterized protein</fullName>
    </submittedName>
</protein>
<reference evidence="1 2" key="1">
    <citation type="submission" date="2020-08" db="EMBL/GenBank/DDBJ databases">
        <title>Genomic Encyclopedia of Type Strains, Phase III (KMG-III): the genomes of soil and plant-associated and newly described type strains.</title>
        <authorList>
            <person name="Whitman W."/>
        </authorList>
    </citation>
    <scope>NUCLEOTIDE SEQUENCE [LARGE SCALE GENOMIC DNA]</scope>
    <source>
        <strain evidence="1 2">CECT 7744</strain>
    </source>
</reference>
<gene>
    <name evidence="1" type="ORF">FHR97_002559</name>
</gene>
<evidence type="ECO:0000313" key="2">
    <source>
        <dbReference type="Proteomes" id="UP000518892"/>
    </source>
</evidence>